<dbReference type="InterPro" id="IPR025857">
    <property type="entry name" value="MacB_PCD"/>
</dbReference>
<dbReference type="PANTHER" id="PTHR30572">
    <property type="entry name" value="MEMBRANE COMPONENT OF TRANSPORTER-RELATED"/>
    <property type="match status" value="1"/>
</dbReference>
<keyword evidence="4 7" id="KW-1133">Transmembrane helix</keyword>
<feature type="domain" description="ABC3 transporter permease C-terminal" evidence="8">
    <location>
        <begin position="278"/>
        <end position="390"/>
    </location>
</feature>
<dbReference type="InterPro" id="IPR050250">
    <property type="entry name" value="Macrolide_Exporter_MacB"/>
</dbReference>
<keyword evidence="11" id="KW-1185">Reference proteome</keyword>
<dbReference type="GO" id="GO:0005886">
    <property type="term" value="C:plasma membrane"/>
    <property type="evidence" value="ECO:0007669"/>
    <property type="project" value="UniProtKB-SubCell"/>
</dbReference>
<evidence type="ECO:0000256" key="1">
    <source>
        <dbReference type="ARBA" id="ARBA00004651"/>
    </source>
</evidence>
<comment type="similarity">
    <text evidence="6">Belongs to the ABC-4 integral membrane protein family.</text>
</comment>
<accession>A0A437QJ57</accession>
<evidence type="ECO:0000256" key="7">
    <source>
        <dbReference type="SAM" id="Phobius"/>
    </source>
</evidence>
<dbReference type="Pfam" id="PF02687">
    <property type="entry name" value="FtsX"/>
    <property type="match status" value="1"/>
</dbReference>
<evidence type="ECO:0000259" key="9">
    <source>
        <dbReference type="Pfam" id="PF12704"/>
    </source>
</evidence>
<evidence type="ECO:0000259" key="8">
    <source>
        <dbReference type="Pfam" id="PF02687"/>
    </source>
</evidence>
<reference evidence="10 11" key="1">
    <citation type="submission" date="2019-01" db="EMBL/GenBank/DDBJ databases">
        <authorList>
            <person name="Chen W.-M."/>
        </authorList>
    </citation>
    <scope>NUCLEOTIDE SEQUENCE [LARGE SCALE GENOMIC DNA]</scope>
    <source>
        <strain evidence="10 11">KYPC3</strain>
    </source>
</reference>
<evidence type="ECO:0000256" key="2">
    <source>
        <dbReference type="ARBA" id="ARBA00022475"/>
    </source>
</evidence>
<name>A0A437QJ57_9GAMM</name>
<feature type="transmembrane region" description="Helical" evidence="7">
    <location>
        <begin position="328"/>
        <end position="346"/>
    </location>
</feature>
<evidence type="ECO:0000256" key="4">
    <source>
        <dbReference type="ARBA" id="ARBA00022989"/>
    </source>
</evidence>
<dbReference type="EMBL" id="SACS01000017">
    <property type="protein sequence ID" value="RVU34524.1"/>
    <property type="molecule type" value="Genomic_DNA"/>
</dbReference>
<gene>
    <name evidence="10" type="ORF">EOE67_14860</name>
</gene>
<comment type="subcellular location">
    <subcellularLocation>
        <location evidence="1">Cell membrane</location>
        <topology evidence="1">Multi-pass membrane protein</topology>
    </subcellularLocation>
</comment>
<dbReference type="Pfam" id="PF12704">
    <property type="entry name" value="MacB_PCD"/>
    <property type="match status" value="1"/>
</dbReference>
<keyword evidence="2" id="KW-1003">Cell membrane</keyword>
<dbReference type="GO" id="GO:0022857">
    <property type="term" value="F:transmembrane transporter activity"/>
    <property type="evidence" value="ECO:0007669"/>
    <property type="project" value="TreeGrafter"/>
</dbReference>
<feature type="domain" description="MacB-like periplasmic core" evidence="9">
    <location>
        <begin position="30"/>
        <end position="239"/>
    </location>
</feature>
<dbReference type="PANTHER" id="PTHR30572:SF4">
    <property type="entry name" value="ABC TRANSPORTER PERMEASE YTRF"/>
    <property type="match status" value="1"/>
</dbReference>
<protein>
    <submittedName>
        <fullName evidence="10">FtsX-like permease family protein</fullName>
    </submittedName>
</protein>
<dbReference type="Proteomes" id="UP000283077">
    <property type="component" value="Unassembled WGS sequence"/>
</dbReference>
<dbReference type="AlphaFoldDB" id="A0A437QJ57"/>
<feature type="transmembrane region" description="Helical" evidence="7">
    <location>
        <begin position="270"/>
        <end position="292"/>
    </location>
</feature>
<proteinExistence type="inferred from homology"/>
<evidence type="ECO:0000256" key="5">
    <source>
        <dbReference type="ARBA" id="ARBA00023136"/>
    </source>
</evidence>
<keyword evidence="3 7" id="KW-0812">Transmembrane</keyword>
<dbReference type="RefSeq" id="WP_127700122.1">
    <property type="nucleotide sequence ID" value="NZ_SACS01000017.1"/>
</dbReference>
<evidence type="ECO:0000313" key="10">
    <source>
        <dbReference type="EMBL" id="RVU34524.1"/>
    </source>
</evidence>
<evidence type="ECO:0000313" key="11">
    <source>
        <dbReference type="Proteomes" id="UP000283077"/>
    </source>
</evidence>
<feature type="transmembrane region" description="Helical" evidence="7">
    <location>
        <begin position="358"/>
        <end position="380"/>
    </location>
</feature>
<evidence type="ECO:0000256" key="3">
    <source>
        <dbReference type="ARBA" id="ARBA00022692"/>
    </source>
</evidence>
<organism evidence="10 11">
    <name type="scientific">Rheinheimera riviphila</name>
    <dbReference type="NCBI Taxonomy" id="1834037"/>
    <lineage>
        <taxon>Bacteria</taxon>
        <taxon>Pseudomonadati</taxon>
        <taxon>Pseudomonadota</taxon>
        <taxon>Gammaproteobacteria</taxon>
        <taxon>Chromatiales</taxon>
        <taxon>Chromatiaceae</taxon>
        <taxon>Rheinheimera</taxon>
    </lineage>
</organism>
<dbReference type="OrthoDB" id="9770036at2"/>
<sequence>MSLHLLIKSLLRRKVVTVLLLVQLAMTLALLVNSLLLAMQTRDKLNEPTGLNLPQTLQVQLKPTTPDLRAYPLLGDLLERQMAAVRALPGVQAVAYANQGPVRQGGNNGNLYDADDEERTNIPTIPQYMVSPDFFAALGVSVVDGQLPVTPIAVDIDTPSPLVLTRSLAEKLFPGRSAIGLKTNRAPVAAVVEDFFGQSSATNPVYNSIQVSPLLGVDWGYALLINTSEGSTEQIRQQLPEVLRQVDANIEVFYVRTLEEQHQQLYRNEFGLATLLGILSGLMLLVAMVSSYSNAHFHALKQQQEIGIKRALGASKQLILLELLSENWLTTAVGASLGVLCALALNKVLASVISLEALNWWLPLLCSAVLLVCVTVATWYPARIATKVSPATATKTL</sequence>
<evidence type="ECO:0000256" key="6">
    <source>
        <dbReference type="ARBA" id="ARBA00038076"/>
    </source>
</evidence>
<dbReference type="InterPro" id="IPR003838">
    <property type="entry name" value="ABC3_permease_C"/>
</dbReference>
<keyword evidence="5 7" id="KW-0472">Membrane</keyword>
<comment type="caution">
    <text evidence="10">The sequence shown here is derived from an EMBL/GenBank/DDBJ whole genome shotgun (WGS) entry which is preliminary data.</text>
</comment>
<feature type="transmembrane region" description="Helical" evidence="7">
    <location>
        <begin position="15"/>
        <end position="38"/>
    </location>
</feature>